<protein>
    <submittedName>
        <fullName evidence="2">Uncharacterized protein</fullName>
    </submittedName>
</protein>
<dbReference type="Proteomes" id="UP000523795">
    <property type="component" value="Unassembled WGS sequence"/>
</dbReference>
<evidence type="ECO:0000313" key="2">
    <source>
        <dbReference type="EMBL" id="NKX50725.1"/>
    </source>
</evidence>
<organism evidence="2 3">
    <name type="scientific">Arthrobacter deserti</name>
    <dbReference type="NCBI Taxonomy" id="1742687"/>
    <lineage>
        <taxon>Bacteria</taxon>
        <taxon>Bacillati</taxon>
        <taxon>Actinomycetota</taxon>
        <taxon>Actinomycetes</taxon>
        <taxon>Micrococcales</taxon>
        <taxon>Micrococcaceae</taxon>
        <taxon>Arthrobacter</taxon>
    </lineage>
</organism>
<proteinExistence type="predicted"/>
<accession>A0ABX1JN49</accession>
<reference evidence="2 3" key="1">
    <citation type="submission" date="2020-04" db="EMBL/GenBank/DDBJ databases">
        <authorList>
            <person name="Liu S."/>
        </authorList>
    </citation>
    <scope>NUCLEOTIDE SEQUENCE [LARGE SCALE GENOMIC DNA]</scope>
    <source>
        <strain evidence="2 3">CGMCC 1.15091</strain>
    </source>
</reference>
<feature type="region of interest" description="Disordered" evidence="1">
    <location>
        <begin position="1"/>
        <end position="153"/>
    </location>
</feature>
<evidence type="ECO:0000313" key="3">
    <source>
        <dbReference type="Proteomes" id="UP000523795"/>
    </source>
</evidence>
<name>A0ABX1JN49_9MICC</name>
<feature type="compositionally biased region" description="Low complexity" evidence="1">
    <location>
        <begin position="80"/>
        <end position="93"/>
    </location>
</feature>
<evidence type="ECO:0000256" key="1">
    <source>
        <dbReference type="SAM" id="MobiDB-lite"/>
    </source>
</evidence>
<gene>
    <name evidence="2" type="ORF">HER39_09130</name>
</gene>
<sequence>APASGPADTPLVAAGARADGTGSQAAEEEPIDGWTLSAADTAATDPPVEEQYIEDIAVAPHAAPIDPGSEPDPWRIRRTASPAGRAAAPSRAGIPRTEGTQPAGKSPGTADRAPVPPEDVLFGAPEWAGDDGERLADPGSPEGGPGEADRPRQ</sequence>
<dbReference type="EMBL" id="JAAZSR010000120">
    <property type="protein sequence ID" value="NKX50725.1"/>
    <property type="molecule type" value="Genomic_DNA"/>
</dbReference>
<feature type="non-terminal residue" evidence="2">
    <location>
        <position position="1"/>
    </location>
</feature>
<comment type="caution">
    <text evidence="2">The sequence shown here is derived from an EMBL/GenBank/DDBJ whole genome shotgun (WGS) entry which is preliminary data.</text>
</comment>
<keyword evidence="3" id="KW-1185">Reference proteome</keyword>